<dbReference type="InterPro" id="IPR004812">
    <property type="entry name" value="Efflux_drug-R_Bcr/CmlA"/>
</dbReference>
<evidence type="ECO:0000256" key="1">
    <source>
        <dbReference type="ARBA" id="ARBA00004651"/>
    </source>
</evidence>
<dbReference type="InterPro" id="IPR020846">
    <property type="entry name" value="MFS_dom"/>
</dbReference>
<dbReference type="PANTHER" id="PTHR23502">
    <property type="entry name" value="MAJOR FACILITATOR SUPERFAMILY"/>
    <property type="match status" value="1"/>
</dbReference>
<gene>
    <name evidence="10" type="ORF">E4656_00480</name>
</gene>
<dbReference type="NCBIfam" id="TIGR00710">
    <property type="entry name" value="efflux_Bcr_CflA"/>
    <property type="match status" value="1"/>
</dbReference>
<dbReference type="InterPro" id="IPR011701">
    <property type="entry name" value="MFS"/>
</dbReference>
<dbReference type="GO" id="GO:0015385">
    <property type="term" value="F:sodium:proton antiporter activity"/>
    <property type="evidence" value="ECO:0007669"/>
    <property type="project" value="TreeGrafter"/>
</dbReference>
<feature type="domain" description="Major facilitator superfamily (MFS) profile" evidence="9">
    <location>
        <begin position="1"/>
        <end position="386"/>
    </location>
</feature>
<evidence type="ECO:0000256" key="2">
    <source>
        <dbReference type="ARBA" id="ARBA00006236"/>
    </source>
</evidence>
<organism evidence="10 11">
    <name type="scientific">Natronospirillum operosum</name>
    <dbReference type="NCBI Taxonomy" id="2759953"/>
    <lineage>
        <taxon>Bacteria</taxon>
        <taxon>Pseudomonadati</taxon>
        <taxon>Pseudomonadota</taxon>
        <taxon>Gammaproteobacteria</taxon>
        <taxon>Oceanospirillales</taxon>
        <taxon>Natronospirillaceae</taxon>
        <taxon>Natronospirillum</taxon>
    </lineage>
</organism>
<comment type="caution">
    <text evidence="10">The sequence shown here is derived from an EMBL/GenBank/DDBJ whole genome shotgun (WGS) entry which is preliminary data.</text>
</comment>
<feature type="transmembrane region" description="Helical" evidence="8">
    <location>
        <begin position="338"/>
        <end position="359"/>
    </location>
</feature>
<evidence type="ECO:0000313" key="11">
    <source>
        <dbReference type="Proteomes" id="UP000297475"/>
    </source>
</evidence>
<feature type="transmembrane region" description="Helical" evidence="8">
    <location>
        <begin position="42"/>
        <end position="59"/>
    </location>
</feature>
<dbReference type="CDD" id="cd17320">
    <property type="entry name" value="MFS_MdfA_MDR_like"/>
    <property type="match status" value="1"/>
</dbReference>
<keyword evidence="11" id="KW-1185">Reference proteome</keyword>
<reference evidence="10 11" key="1">
    <citation type="submission" date="2019-04" db="EMBL/GenBank/DDBJ databases">
        <title>Natronospirillum operosus gen. nov., sp. nov., a haloalkaliphilic satellite isolated from decaying biomass of laboratory culture of cyanobacterium Geitlerinema sp. and proposal of Natronospirillaceae fam. nov. and Saccharospirillaceae fam. nov.</title>
        <authorList>
            <person name="Kevbrin V."/>
            <person name="Boltyanskaya Y."/>
            <person name="Koziaeva V."/>
            <person name="Grouzdev D.S."/>
            <person name="Park M."/>
            <person name="Cho J."/>
        </authorList>
    </citation>
    <scope>NUCLEOTIDE SEQUENCE [LARGE SCALE GENOMIC DNA]</scope>
    <source>
        <strain evidence="10 11">G-116</strain>
    </source>
</reference>
<feature type="transmembrane region" description="Helical" evidence="8">
    <location>
        <begin position="365"/>
        <end position="385"/>
    </location>
</feature>
<evidence type="ECO:0000256" key="8">
    <source>
        <dbReference type="RuleBase" id="RU365088"/>
    </source>
</evidence>
<comment type="caution">
    <text evidence="8">Lacks conserved residue(s) required for the propagation of feature annotation.</text>
</comment>
<feature type="transmembrane region" description="Helical" evidence="8">
    <location>
        <begin position="244"/>
        <end position="265"/>
    </location>
</feature>
<accession>A0A4Z0WDX3</accession>
<evidence type="ECO:0000256" key="5">
    <source>
        <dbReference type="ARBA" id="ARBA00022692"/>
    </source>
</evidence>
<keyword evidence="8" id="KW-0997">Cell inner membrane</keyword>
<dbReference type="Proteomes" id="UP000297475">
    <property type="component" value="Unassembled WGS sequence"/>
</dbReference>
<feature type="transmembrane region" description="Helical" evidence="8">
    <location>
        <begin position="71"/>
        <end position="89"/>
    </location>
</feature>
<evidence type="ECO:0000256" key="7">
    <source>
        <dbReference type="ARBA" id="ARBA00023136"/>
    </source>
</evidence>
<dbReference type="Gene3D" id="1.20.1720.10">
    <property type="entry name" value="Multidrug resistance protein D"/>
    <property type="match status" value="1"/>
</dbReference>
<evidence type="ECO:0000256" key="4">
    <source>
        <dbReference type="ARBA" id="ARBA00022475"/>
    </source>
</evidence>
<dbReference type="PROSITE" id="PS50850">
    <property type="entry name" value="MFS"/>
    <property type="match status" value="1"/>
</dbReference>
<feature type="transmembrane region" description="Helical" evidence="8">
    <location>
        <begin position="95"/>
        <end position="116"/>
    </location>
</feature>
<protein>
    <recommendedName>
        <fullName evidence="8">Bcr/CflA family efflux transporter</fullName>
    </recommendedName>
</protein>
<feature type="transmembrane region" description="Helical" evidence="8">
    <location>
        <begin position="199"/>
        <end position="232"/>
    </location>
</feature>
<keyword evidence="4" id="KW-1003">Cell membrane</keyword>
<dbReference type="OrthoDB" id="9814303at2"/>
<sequence>MIKMALILGLLSWIGPFAIDMYLPAMPTIAEDLNATVSASQWTLMSFFIAFGICQLFYGPASDVFGRKPPLYFGLGIFGLASLGCALAPSIEWLIAMRFVQGLGAAAVMSIPRAVIRDRYTGIEATRLMSTIMLVIAVSPMLAPLMGSAIIVPFGWRAVFLAVAMVTVMGLLLTGFALQETLAPADRSPFRFNTMMSAFGVLFRDTGFMGLTLIGGMGMASFFTFLATASFLYTGHYGLTPFQFSLAFALNALGFFTTSQIAANLGARFGSIPVVKWAVTGFAVAACLLFAVVSLGFDSFPLLVAMLVVTFAFLGLVVPTSMVLALDEHGPIAGTAAALGGTLQMMLGAIAIAVVSLIFDGTPLMLTAAIAVCSLVAVTLSIMTLRGTPQQAVA</sequence>
<evidence type="ECO:0000256" key="6">
    <source>
        <dbReference type="ARBA" id="ARBA00022989"/>
    </source>
</evidence>
<evidence type="ECO:0000256" key="3">
    <source>
        <dbReference type="ARBA" id="ARBA00022448"/>
    </source>
</evidence>
<keyword evidence="6 8" id="KW-1133">Transmembrane helix</keyword>
<dbReference type="GO" id="GO:0005886">
    <property type="term" value="C:plasma membrane"/>
    <property type="evidence" value="ECO:0007669"/>
    <property type="project" value="UniProtKB-SubCell"/>
</dbReference>
<evidence type="ECO:0000313" key="10">
    <source>
        <dbReference type="EMBL" id="TGG96034.1"/>
    </source>
</evidence>
<feature type="transmembrane region" description="Helical" evidence="8">
    <location>
        <begin position="128"/>
        <end position="152"/>
    </location>
</feature>
<keyword evidence="5 8" id="KW-0812">Transmembrane</keyword>
<name>A0A4Z0WDX3_9GAMM</name>
<evidence type="ECO:0000259" key="9">
    <source>
        <dbReference type="PROSITE" id="PS50850"/>
    </source>
</evidence>
<dbReference type="GO" id="GO:0042910">
    <property type="term" value="F:xenobiotic transmembrane transporter activity"/>
    <property type="evidence" value="ECO:0007669"/>
    <property type="project" value="InterPro"/>
</dbReference>
<dbReference type="InterPro" id="IPR036259">
    <property type="entry name" value="MFS_trans_sf"/>
</dbReference>
<dbReference type="EMBL" id="SRMF01000001">
    <property type="protein sequence ID" value="TGG96034.1"/>
    <property type="molecule type" value="Genomic_DNA"/>
</dbReference>
<keyword evidence="7 8" id="KW-0472">Membrane</keyword>
<dbReference type="PANTHER" id="PTHR23502:SF132">
    <property type="entry name" value="POLYAMINE TRANSPORTER 2-RELATED"/>
    <property type="match status" value="1"/>
</dbReference>
<dbReference type="Pfam" id="PF07690">
    <property type="entry name" value="MFS_1"/>
    <property type="match status" value="1"/>
</dbReference>
<proteinExistence type="inferred from homology"/>
<feature type="transmembrane region" description="Helical" evidence="8">
    <location>
        <begin position="277"/>
        <end position="297"/>
    </location>
</feature>
<keyword evidence="3 8" id="KW-0813">Transport</keyword>
<dbReference type="SUPFAM" id="SSF103473">
    <property type="entry name" value="MFS general substrate transporter"/>
    <property type="match status" value="1"/>
</dbReference>
<feature type="transmembrane region" description="Helical" evidence="8">
    <location>
        <begin position="158"/>
        <end position="178"/>
    </location>
</feature>
<comment type="subcellular location">
    <subcellularLocation>
        <location evidence="8">Cell inner membrane</location>
        <topology evidence="8">Multi-pass membrane protein</topology>
    </subcellularLocation>
    <subcellularLocation>
        <location evidence="1">Cell membrane</location>
        <topology evidence="1">Multi-pass membrane protein</topology>
    </subcellularLocation>
</comment>
<dbReference type="AlphaFoldDB" id="A0A4Z0WDX3"/>
<feature type="transmembrane region" description="Helical" evidence="8">
    <location>
        <begin position="303"/>
        <end position="326"/>
    </location>
</feature>
<comment type="similarity">
    <text evidence="2 8">Belongs to the major facilitator superfamily. Bcr/CmlA family.</text>
</comment>
<dbReference type="GO" id="GO:1990961">
    <property type="term" value="P:xenobiotic detoxification by transmembrane export across the plasma membrane"/>
    <property type="evidence" value="ECO:0007669"/>
    <property type="project" value="InterPro"/>
</dbReference>